<accession>A0A7G5EGS5</accession>
<dbReference type="Pfam" id="PF02350">
    <property type="entry name" value="Epimerase_2"/>
    <property type="match status" value="1"/>
</dbReference>
<dbReference type="EMBL" id="CP058554">
    <property type="protein sequence ID" value="QMV73200.1"/>
    <property type="molecule type" value="Genomic_DNA"/>
</dbReference>
<dbReference type="EC" id="5.1.3.14" evidence="4"/>
<dbReference type="Proteomes" id="UP000515240">
    <property type="component" value="Chromosome"/>
</dbReference>
<dbReference type="Gene3D" id="3.40.50.2000">
    <property type="entry name" value="Glycogen Phosphorylase B"/>
    <property type="match status" value="2"/>
</dbReference>
<dbReference type="InterPro" id="IPR003331">
    <property type="entry name" value="UDP_GlcNAc_Epimerase_2_dom"/>
</dbReference>
<sequence length="380" mass="41732">MNTKSTPMGSRSGVAQLLMVSGTRPEIIKLAPVYHALRRSSWARPIWLHTGQHGDMAAQMLECFHIRPDHMLRRVGSSLLDFAIGCRTQLESLLAHTECEVVIVQGDTESAFQGALGGFYHQVPVVHVEAGLRTYNLHRPFPEEALRQMIGRIASLHLAPTAGAARALIHEGVAAKDIAVTGNTVVDAQLWACEHHGIQRQVQEPGHILVTMHRRENWGSDVENICAAIADIAREFPALTVLFPVHLNPVIKEPVHRLLGGLVNVRLSLPLDYLSMQQALADACLVVTDSGGLQEEAPTFKVPLLVLRDETERPEVLEAGCAKLVGADRKSIVQCVRHLLTDDAAFRGMQAAANPFGDGTAAYRIERRLYQMLRPEGLPD</sequence>
<dbReference type="PANTHER" id="PTHR43174:SF2">
    <property type="entry name" value="UDP-N-ACETYLGLUCOSAMINE 2-EPIMERASE"/>
    <property type="match status" value="1"/>
</dbReference>
<comment type="similarity">
    <text evidence="3 5">Belongs to the UDP-N-acetylglucosamine 2-epimerase family.</text>
</comment>
<dbReference type="PANTHER" id="PTHR43174">
    <property type="entry name" value="UDP-N-ACETYLGLUCOSAMINE 2-EPIMERASE"/>
    <property type="match status" value="1"/>
</dbReference>
<gene>
    <name evidence="7" type="primary">wecB</name>
    <name evidence="7" type="ORF">HS961_10360</name>
</gene>
<evidence type="ECO:0000256" key="5">
    <source>
        <dbReference type="RuleBase" id="RU003513"/>
    </source>
</evidence>
<dbReference type="RefSeq" id="WP_182327670.1">
    <property type="nucleotide sequence ID" value="NZ_CP058554.1"/>
</dbReference>
<dbReference type="InterPro" id="IPR029767">
    <property type="entry name" value="WecB-like"/>
</dbReference>
<evidence type="ECO:0000313" key="7">
    <source>
        <dbReference type="EMBL" id="QMV73200.1"/>
    </source>
</evidence>
<evidence type="ECO:0000256" key="2">
    <source>
        <dbReference type="ARBA" id="ARBA00036080"/>
    </source>
</evidence>
<dbReference type="AlphaFoldDB" id="A0A7G5EGS5"/>
<feature type="domain" description="UDP-N-acetylglucosamine 2-epimerase" evidence="6">
    <location>
        <begin position="36"/>
        <end position="366"/>
    </location>
</feature>
<dbReference type="CDD" id="cd03786">
    <property type="entry name" value="GTB_UDP-GlcNAc_2-Epimerase"/>
    <property type="match status" value="1"/>
</dbReference>
<evidence type="ECO:0000313" key="8">
    <source>
        <dbReference type="Proteomes" id="UP000515240"/>
    </source>
</evidence>
<reference evidence="7 8" key="1">
    <citation type="journal article" date="2020" name="G3 (Bethesda)">
        <title>CeMbio - The Caenorhabditis elegans Microbiome Resource.</title>
        <authorList>
            <person name="Dirksen P."/>
            <person name="Assie A."/>
            <person name="Zimmermann J."/>
            <person name="Zhang F."/>
            <person name="Tietje A.M."/>
            <person name="Marsh S.A."/>
            <person name="Felix M.A."/>
            <person name="Shapira M."/>
            <person name="Kaleta C."/>
            <person name="Schulenburg H."/>
            <person name="Samuel B."/>
        </authorList>
    </citation>
    <scope>NUCLEOTIDE SEQUENCE [LARGE SCALE GENOMIC DNA]</scope>
    <source>
        <strain evidence="7 8">BIGb0172</strain>
    </source>
</reference>
<evidence type="ECO:0000259" key="6">
    <source>
        <dbReference type="Pfam" id="PF02350"/>
    </source>
</evidence>
<keyword evidence="1 5" id="KW-0413">Isomerase</keyword>
<evidence type="ECO:0000256" key="1">
    <source>
        <dbReference type="ARBA" id="ARBA00023235"/>
    </source>
</evidence>
<dbReference type="NCBIfam" id="TIGR00236">
    <property type="entry name" value="wecB"/>
    <property type="match status" value="1"/>
</dbReference>
<evidence type="ECO:0000256" key="3">
    <source>
        <dbReference type="ARBA" id="ARBA00038209"/>
    </source>
</evidence>
<comment type="catalytic activity">
    <reaction evidence="2">
        <text>UDP-N-acetyl-alpha-D-glucosamine = UDP-N-acetyl-alpha-D-mannosamine</text>
        <dbReference type="Rhea" id="RHEA:17213"/>
        <dbReference type="ChEBI" id="CHEBI:57705"/>
        <dbReference type="ChEBI" id="CHEBI:68623"/>
        <dbReference type="EC" id="5.1.3.14"/>
    </reaction>
</comment>
<dbReference type="GO" id="GO:0008761">
    <property type="term" value="F:UDP-N-acetylglucosamine 2-epimerase activity"/>
    <property type="evidence" value="ECO:0007669"/>
    <property type="project" value="UniProtKB-EC"/>
</dbReference>
<proteinExistence type="inferred from homology"/>
<dbReference type="KEGG" id="cpis:HS961_10360"/>
<organism evidence="7 8">
    <name type="scientific">Comamonas piscis</name>
    <dbReference type="NCBI Taxonomy" id="1562974"/>
    <lineage>
        <taxon>Bacteria</taxon>
        <taxon>Pseudomonadati</taxon>
        <taxon>Pseudomonadota</taxon>
        <taxon>Betaproteobacteria</taxon>
        <taxon>Burkholderiales</taxon>
        <taxon>Comamonadaceae</taxon>
        <taxon>Comamonas</taxon>
    </lineage>
</organism>
<keyword evidence="8" id="KW-1185">Reference proteome</keyword>
<name>A0A7G5EGS5_9BURK</name>
<dbReference type="SUPFAM" id="SSF53756">
    <property type="entry name" value="UDP-Glycosyltransferase/glycogen phosphorylase"/>
    <property type="match status" value="1"/>
</dbReference>
<evidence type="ECO:0000256" key="4">
    <source>
        <dbReference type="ARBA" id="ARBA00038858"/>
    </source>
</evidence>
<protein>
    <recommendedName>
        <fullName evidence="4">UDP-N-acetylglucosamine 2-epimerase (non-hydrolyzing)</fullName>
        <ecNumber evidence="4">5.1.3.14</ecNumber>
    </recommendedName>
</protein>